<protein>
    <submittedName>
        <fullName evidence="2">Uncharacterized protein</fullName>
    </submittedName>
</protein>
<evidence type="ECO:0000256" key="1">
    <source>
        <dbReference type="SAM" id="MobiDB-lite"/>
    </source>
</evidence>
<organism evidence="2 3">
    <name type="scientific">Cotesia glomerata</name>
    <name type="common">Lepidopteran parasitic wasp</name>
    <name type="synonym">Apanteles glomeratus</name>
    <dbReference type="NCBI Taxonomy" id="32391"/>
    <lineage>
        <taxon>Eukaryota</taxon>
        <taxon>Metazoa</taxon>
        <taxon>Ecdysozoa</taxon>
        <taxon>Arthropoda</taxon>
        <taxon>Hexapoda</taxon>
        <taxon>Insecta</taxon>
        <taxon>Pterygota</taxon>
        <taxon>Neoptera</taxon>
        <taxon>Endopterygota</taxon>
        <taxon>Hymenoptera</taxon>
        <taxon>Apocrita</taxon>
        <taxon>Ichneumonoidea</taxon>
        <taxon>Braconidae</taxon>
        <taxon>Microgastrinae</taxon>
        <taxon>Cotesia</taxon>
    </lineage>
</organism>
<feature type="compositionally biased region" description="Basic and acidic residues" evidence="1">
    <location>
        <begin position="382"/>
        <end position="394"/>
    </location>
</feature>
<gene>
    <name evidence="2" type="ORF">KQX54_019762</name>
</gene>
<feature type="region of interest" description="Disordered" evidence="1">
    <location>
        <begin position="418"/>
        <end position="439"/>
    </location>
</feature>
<dbReference type="Proteomes" id="UP000826195">
    <property type="component" value="Unassembled WGS sequence"/>
</dbReference>
<feature type="compositionally biased region" description="Polar residues" evidence="1">
    <location>
        <begin position="285"/>
        <end position="296"/>
    </location>
</feature>
<comment type="caution">
    <text evidence="2">The sequence shown here is derived from an EMBL/GenBank/DDBJ whole genome shotgun (WGS) entry which is preliminary data.</text>
</comment>
<dbReference type="AlphaFoldDB" id="A0AAV7I0L6"/>
<name>A0AAV7I0L6_COTGL</name>
<keyword evidence="3" id="KW-1185">Reference proteome</keyword>
<accession>A0AAV7I0L6</accession>
<feature type="compositionally biased region" description="Polar residues" evidence="1">
    <location>
        <begin position="366"/>
        <end position="381"/>
    </location>
</feature>
<feature type="region of interest" description="Disordered" evidence="1">
    <location>
        <begin position="283"/>
        <end position="309"/>
    </location>
</feature>
<feature type="compositionally biased region" description="Low complexity" evidence="1">
    <location>
        <begin position="419"/>
        <end position="435"/>
    </location>
</feature>
<feature type="compositionally biased region" description="Low complexity" evidence="1">
    <location>
        <begin position="336"/>
        <end position="353"/>
    </location>
</feature>
<proteinExistence type="predicted"/>
<evidence type="ECO:0000313" key="2">
    <source>
        <dbReference type="EMBL" id="KAH0535864.1"/>
    </source>
</evidence>
<dbReference type="EMBL" id="JAHXZJ010002982">
    <property type="protein sequence ID" value="KAH0535864.1"/>
    <property type="molecule type" value="Genomic_DNA"/>
</dbReference>
<reference evidence="2 3" key="1">
    <citation type="journal article" date="2021" name="J. Hered.">
        <title>A chromosome-level genome assembly of the parasitoid wasp, Cotesia glomerata (Hymenoptera: Braconidae).</title>
        <authorList>
            <person name="Pinto B.J."/>
            <person name="Weis J.J."/>
            <person name="Gamble T."/>
            <person name="Ode P.J."/>
            <person name="Paul R."/>
            <person name="Zaspel J.M."/>
        </authorList>
    </citation>
    <scope>NUCLEOTIDE SEQUENCE [LARGE SCALE GENOMIC DNA]</scope>
    <source>
        <strain evidence="2">CgM1</strain>
    </source>
</reference>
<feature type="compositionally biased region" description="Basic and acidic residues" evidence="1">
    <location>
        <begin position="584"/>
        <end position="597"/>
    </location>
</feature>
<feature type="region of interest" description="Disordered" evidence="1">
    <location>
        <begin position="563"/>
        <end position="612"/>
    </location>
</feature>
<sequence>MEKSVEIGRISASDVSISQIFKSSFARSFVSNYHDNKILDMDYYNDKHDISTSSVDDYLDNLQKSLQGEITINNTSGNASSPEPDEHNLRKNPDTLYVCMNDITNILRILQVKGQKYWVIVSCFVVSRKFAPAPPLIINDIDSKVTPIQKRSFIMFLYLSHDLIRTYPLPDRSRNSSLTLQLYCMQCQVLSEENKRLQNALALQETSQFDSTYLQNQVDTLKWQLKQTESSRQMYRSLMKQVINFLERAQKSWDILHANNSTTGQRSKSTTRNSRSQIIYPEDLSINSSVHQRSVRSTSPTSTSKFTRAKSVAQISSAHSSGFRDFTWSVLRRNDPSQSQSSSPSASTASRSSKTADHRSYPPQPNFNKSDGTISKSTESNSVEKIESDHIPPEKLSQEAFRLLRTAESLLAMREPDLSFSSSSSRNSSSSLTASAVTGDDENTSAYVIMDYTQSSDGSKSTNSINLDDFSQIEDCLSINEREPDNRLSSFHKSSMDMSAGSTSTLQPFSKSFDCASLNSSSRKIEEEEHHSISFNVNIQNNINSNININDKNMSNIMSEVRQCTSTPNSTVNRRAKYKSPAAETKDQRDSRLKEKPTSISSAEDESGFSSMNSFQDVGLPQLTVRPATPVTPVKPAGYHSEVGLPDVPLDRINHRRWSSTPAEIQAMFRRYKNTYLSNQSSNAETLSVWV</sequence>
<evidence type="ECO:0000313" key="3">
    <source>
        <dbReference type="Proteomes" id="UP000826195"/>
    </source>
</evidence>
<feature type="region of interest" description="Disordered" evidence="1">
    <location>
        <begin position="334"/>
        <end position="394"/>
    </location>
</feature>
<feature type="compositionally biased region" description="Polar residues" evidence="1">
    <location>
        <begin position="598"/>
        <end position="612"/>
    </location>
</feature>
<feature type="compositionally biased region" description="Polar residues" evidence="1">
    <location>
        <begin position="563"/>
        <end position="573"/>
    </location>
</feature>